<keyword evidence="1" id="KW-0812">Transmembrane</keyword>
<keyword evidence="3" id="KW-1185">Reference proteome</keyword>
<keyword evidence="1" id="KW-1133">Transmembrane helix</keyword>
<proteinExistence type="predicted"/>
<protein>
    <recommendedName>
        <fullName evidence="4">DUF5412 domain-containing protein</fullName>
    </recommendedName>
</protein>
<keyword evidence="1" id="KW-0472">Membrane</keyword>
<evidence type="ECO:0000313" key="2">
    <source>
        <dbReference type="EMBL" id="RBO98232.1"/>
    </source>
</evidence>
<reference evidence="2 3" key="1">
    <citation type="submission" date="2018-06" db="EMBL/GenBank/DDBJ databases">
        <title>Genomic Encyclopedia of Type Strains, Phase IV (KMG-IV): sequencing the most valuable type-strain genomes for metagenomic binning, comparative biology and taxonomic classification.</title>
        <authorList>
            <person name="Goeker M."/>
        </authorList>
    </citation>
    <scope>NUCLEOTIDE SEQUENCE [LARGE SCALE GENOMIC DNA]</scope>
    <source>
        <strain evidence="2 3">DSM 15140</strain>
    </source>
</reference>
<name>A0A366E7E8_9BACI</name>
<organism evidence="2 3">
    <name type="scientific">Paraliobacillus ryukyuensis</name>
    <dbReference type="NCBI Taxonomy" id="200904"/>
    <lineage>
        <taxon>Bacteria</taxon>
        <taxon>Bacillati</taxon>
        <taxon>Bacillota</taxon>
        <taxon>Bacilli</taxon>
        <taxon>Bacillales</taxon>
        <taxon>Bacillaceae</taxon>
        <taxon>Paraliobacillus</taxon>
    </lineage>
</organism>
<evidence type="ECO:0008006" key="4">
    <source>
        <dbReference type="Google" id="ProtNLM"/>
    </source>
</evidence>
<dbReference type="Pfam" id="PF17428">
    <property type="entry name" value="DUF5412"/>
    <property type="match status" value="1"/>
</dbReference>
<comment type="caution">
    <text evidence="2">The sequence shown here is derived from an EMBL/GenBank/DDBJ whole genome shotgun (WGS) entry which is preliminary data.</text>
</comment>
<feature type="transmembrane region" description="Helical" evidence="1">
    <location>
        <begin position="12"/>
        <end position="34"/>
    </location>
</feature>
<accession>A0A366E7E8</accession>
<sequence>MKENKKGTKKAVKILLIGSLLFIALVGDGVYWAFFDMNRLPTGEYLTEETSPDGSYTLKAYLANGGTTTSYSIRGELVFNNRDGKTKNIYWNYREETANIEWKDNDTVVINSHTLNVLQKKLDFRNQ</sequence>
<dbReference type="Proteomes" id="UP000252254">
    <property type="component" value="Unassembled WGS sequence"/>
</dbReference>
<dbReference type="EMBL" id="QNRI01000005">
    <property type="protein sequence ID" value="RBO98232.1"/>
    <property type="molecule type" value="Genomic_DNA"/>
</dbReference>
<gene>
    <name evidence="2" type="ORF">DES48_10582</name>
</gene>
<dbReference type="AlphaFoldDB" id="A0A366E7E8"/>
<evidence type="ECO:0000256" key="1">
    <source>
        <dbReference type="SAM" id="Phobius"/>
    </source>
</evidence>
<dbReference type="RefSeq" id="WP_170126195.1">
    <property type="nucleotide sequence ID" value="NZ_BAABQN010000005.1"/>
</dbReference>
<evidence type="ECO:0000313" key="3">
    <source>
        <dbReference type="Proteomes" id="UP000252254"/>
    </source>
</evidence>
<dbReference type="InterPro" id="IPR035406">
    <property type="entry name" value="DUF5412"/>
</dbReference>